<dbReference type="InterPro" id="IPR011042">
    <property type="entry name" value="6-blade_b-propeller_TolB-like"/>
</dbReference>
<comment type="similarity">
    <text evidence="1">Belongs to the peptidase S9C family.</text>
</comment>
<comment type="caution">
    <text evidence="6">The sequence shown here is derived from an EMBL/GenBank/DDBJ whole genome shotgun (WGS) entry which is preliminary data.</text>
</comment>
<dbReference type="SUPFAM" id="SSF82171">
    <property type="entry name" value="DPP6 N-terminal domain-like"/>
    <property type="match status" value="1"/>
</dbReference>
<name>A0ABP0BR41_9PEZI</name>
<keyword evidence="7" id="KW-1185">Reference proteome</keyword>
<evidence type="ECO:0000313" key="6">
    <source>
        <dbReference type="EMBL" id="CAK7221880.1"/>
    </source>
</evidence>
<keyword evidence="3" id="KW-0720">Serine protease</keyword>
<dbReference type="InterPro" id="IPR011659">
    <property type="entry name" value="WD40"/>
</dbReference>
<organism evidence="6 7">
    <name type="scientific">Sporothrix bragantina</name>
    <dbReference type="NCBI Taxonomy" id="671064"/>
    <lineage>
        <taxon>Eukaryota</taxon>
        <taxon>Fungi</taxon>
        <taxon>Dikarya</taxon>
        <taxon>Ascomycota</taxon>
        <taxon>Pezizomycotina</taxon>
        <taxon>Sordariomycetes</taxon>
        <taxon>Sordariomycetidae</taxon>
        <taxon>Ophiostomatales</taxon>
        <taxon>Ophiostomataceae</taxon>
        <taxon>Sporothrix</taxon>
    </lineage>
</organism>
<evidence type="ECO:0000256" key="1">
    <source>
        <dbReference type="ARBA" id="ARBA00010040"/>
    </source>
</evidence>
<evidence type="ECO:0000313" key="7">
    <source>
        <dbReference type="Proteomes" id="UP001642406"/>
    </source>
</evidence>
<evidence type="ECO:0000259" key="5">
    <source>
        <dbReference type="Pfam" id="PF00326"/>
    </source>
</evidence>
<keyword evidence="2" id="KW-0378">Hydrolase</keyword>
<protein>
    <recommendedName>
        <fullName evidence="4">Dipeptidyl-peptidase V</fullName>
    </recommendedName>
</protein>
<dbReference type="Proteomes" id="UP001642406">
    <property type="component" value="Unassembled WGS sequence"/>
</dbReference>
<dbReference type="Pfam" id="PF07676">
    <property type="entry name" value="PD40"/>
    <property type="match status" value="1"/>
</dbReference>
<sequence length="697" mass="76400">MDTTTKETDSAALLQTILDTIVPASLRISPDGKHVVYSTRLKLNHRKGNSEPAVSALWTAETSVPLSARQFTDGTCFDWMPEWSPDGESVAFLSNRGNSPEKKKTCGIYLQNRHSTEAHAVLATKRDGSDVGDSVIGFTSITKIAFHPHGTSIAFIAAAPPPTSENNDENDAIVWGQEKQDFAHLWLVDVQSGAVRVLFDGHAHVADFVWCDGGDSHENELVVMTQRSTHADTQYLHGTNISLLSVSDRHHRLLPLCHVPRVVWSPVWLQSTLYFLGNNTPEHDTSGMSVFCVVIDEEKDKKAEVKHVAHGKVDCAAGLVRIDDGIVVHVEHGLEDRLQLLLAGNTLLSQKQCIVEYHASGSVANGVHVVFSQGTVNKPTEVFSSSASGEESIQLSNHGMGLSSMPPFGQCYYLSCPTRDGTETLDNLYLVPEQYSFCHDRDGSLRTPPSRPLPTIVLLHGGPYGRRNEAFDAYDPFWLLVPLFLKDGYGVLVVNYGGGSSRGERFASYARGGMGAHDEPDVVASVQAAINQGYADSVRLVAAGWSQGGYLAYLSAVRNGAHGLGWQFQGIIAGAGITDWDSLVLTSDVGTGYESQFAGGTPWRLAKEDVSTRSGSALWEFKDAVEHKRIPRMLMLHGERDVRVPVSQARGFAHALDEAGLPFTFVTYPREGHMLRERRHIEDMAARTLQFVRERFV</sequence>
<evidence type="ECO:0000256" key="3">
    <source>
        <dbReference type="ARBA" id="ARBA00022825"/>
    </source>
</evidence>
<dbReference type="Gene3D" id="3.40.50.1820">
    <property type="entry name" value="alpha/beta hydrolase"/>
    <property type="match status" value="1"/>
</dbReference>
<dbReference type="InterPro" id="IPR001375">
    <property type="entry name" value="Peptidase_S9_cat"/>
</dbReference>
<reference evidence="6 7" key="1">
    <citation type="submission" date="2024-01" db="EMBL/GenBank/DDBJ databases">
        <authorList>
            <person name="Allen C."/>
            <person name="Tagirdzhanova G."/>
        </authorList>
    </citation>
    <scope>NUCLEOTIDE SEQUENCE [LARGE SCALE GENOMIC DNA]</scope>
</reference>
<dbReference type="Gene3D" id="2.120.10.30">
    <property type="entry name" value="TolB, C-terminal domain"/>
    <property type="match status" value="1"/>
</dbReference>
<evidence type="ECO:0000256" key="2">
    <source>
        <dbReference type="ARBA" id="ARBA00022801"/>
    </source>
</evidence>
<dbReference type="SUPFAM" id="SSF53474">
    <property type="entry name" value="alpha/beta-Hydrolases"/>
    <property type="match status" value="1"/>
</dbReference>
<dbReference type="EMBL" id="CAWUHC010000036">
    <property type="protein sequence ID" value="CAK7221880.1"/>
    <property type="molecule type" value="Genomic_DNA"/>
</dbReference>
<feature type="domain" description="Peptidase S9 prolyl oligopeptidase catalytic" evidence="5">
    <location>
        <begin position="484"/>
        <end position="695"/>
    </location>
</feature>
<gene>
    <name evidence="6" type="ORF">SBRCBS47491_004679</name>
</gene>
<dbReference type="InterPro" id="IPR029058">
    <property type="entry name" value="AB_hydrolase_fold"/>
</dbReference>
<dbReference type="PANTHER" id="PTHR42776">
    <property type="entry name" value="SERINE PEPTIDASE S9 FAMILY MEMBER"/>
    <property type="match status" value="1"/>
</dbReference>
<proteinExistence type="inferred from homology"/>
<evidence type="ECO:0000256" key="4">
    <source>
        <dbReference type="ARBA" id="ARBA00032829"/>
    </source>
</evidence>
<dbReference type="PANTHER" id="PTHR42776:SF27">
    <property type="entry name" value="DIPEPTIDYL PEPTIDASE FAMILY MEMBER 6"/>
    <property type="match status" value="1"/>
</dbReference>
<dbReference type="Pfam" id="PF00326">
    <property type="entry name" value="Peptidase_S9"/>
    <property type="match status" value="1"/>
</dbReference>
<keyword evidence="3" id="KW-0645">Protease</keyword>
<accession>A0ABP0BR41</accession>